<accession>A0ABP7MQ57</accession>
<keyword evidence="1" id="KW-0732">Signal</keyword>
<gene>
    <name evidence="2" type="ORF">GCM10022406_10250</name>
</gene>
<name>A0ABP7MQ57_9BACT</name>
<dbReference type="Gene3D" id="2.60.40.1120">
    <property type="entry name" value="Carboxypeptidase-like, regulatory domain"/>
    <property type="match status" value="1"/>
</dbReference>
<dbReference type="Proteomes" id="UP001499909">
    <property type="component" value="Unassembled WGS sequence"/>
</dbReference>
<dbReference type="Pfam" id="PF13715">
    <property type="entry name" value="CarbopepD_reg_2"/>
    <property type="match status" value="1"/>
</dbReference>
<proteinExistence type="predicted"/>
<evidence type="ECO:0000256" key="1">
    <source>
        <dbReference type="SAM" id="SignalP"/>
    </source>
</evidence>
<feature type="chain" id="PRO_5046027154" description="Carboxypeptidase-like regulatory domain-containing protein" evidence="1">
    <location>
        <begin position="25"/>
        <end position="156"/>
    </location>
</feature>
<protein>
    <recommendedName>
        <fullName evidence="4">Carboxypeptidase-like regulatory domain-containing protein</fullName>
    </recommendedName>
</protein>
<dbReference type="InterPro" id="IPR008969">
    <property type="entry name" value="CarboxyPept-like_regulatory"/>
</dbReference>
<dbReference type="EMBL" id="BAABDH010000017">
    <property type="protein sequence ID" value="GAA3926315.1"/>
    <property type="molecule type" value="Genomic_DNA"/>
</dbReference>
<evidence type="ECO:0008006" key="4">
    <source>
        <dbReference type="Google" id="ProtNLM"/>
    </source>
</evidence>
<sequence>MRFSYFLLLFSALSGSVITTSAQAQQQRTLASNAPYSAEGDGSGATDVMMLSGKITNPAGPLPGAVVILKGTRQMAVTNAEGQFQFRVPADAGALPAVVTYAGYADEELVLNAAVDKSTVKLSNARVIEVSRGQRLNVYLKHARKEAKRSLREVRE</sequence>
<evidence type="ECO:0000313" key="2">
    <source>
        <dbReference type="EMBL" id="GAA3926315.1"/>
    </source>
</evidence>
<organism evidence="2 3">
    <name type="scientific">Hymenobacter algoricola</name>
    <dbReference type="NCBI Taxonomy" id="486267"/>
    <lineage>
        <taxon>Bacteria</taxon>
        <taxon>Pseudomonadati</taxon>
        <taxon>Bacteroidota</taxon>
        <taxon>Cytophagia</taxon>
        <taxon>Cytophagales</taxon>
        <taxon>Hymenobacteraceae</taxon>
        <taxon>Hymenobacter</taxon>
    </lineage>
</organism>
<keyword evidence="3" id="KW-1185">Reference proteome</keyword>
<feature type="signal peptide" evidence="1">
    <location>
        <begin position="1"/>
        <end position="24"/>
    </location>
</feature>
<dbReference type="SUPFAM" id="SSF49464">
    <property type="entry name" value="Carboxypeptidase regulatory domain-like"/>
    <property type="match status" value="1"/>
</dbReference>
<dbReference type="RefSeq" id="WP_345110998.1">
    <property type="nucleotide sequence ID" value="NZ_BAABDH010000017.1"/>
</dbReference>
<reference evidence="3" key="1">
    <citation type="journal article" date="2019" name="Int. J. Syst. Evol. Microbiol.">
        <title>The Global Catalogue of Microorganisms (GCM) 10K type strain sequencing project: providing services to taxonomists for standard genome sequencing and annotation.</title>
        <authorList>
            <consortium name="The Broad Institute Genomics Platform"/>
            <consortium name="The Broad Institute Genome Sequencing Center for Infectious Disease"/>
            <person name="Wu L."/>
            <person name="Ma J."/>
        </authorList>
    </citation>
    <scope>NUCLEOTIDE SEQUENCE [LARGE SCALE GENOMIC DNA]</scope>
    <source>
        <strain evidence="3">JCM 17214</strain>
    </source>
</reference>
<comment type="caution">
    <text evidence="2">The sequence shown here is derived from an EMBL/GenBank/DDBJ whole genome shotgun (WGS) entry which is preliminary data.</text>
</comment>
<evidence type="ECO:0000313" key="3">
    <source>
        <dbReference type="Proteomes" id="UP001499909"/>
    </source>
</evidence>